<dbReference type="Pfam" id="PF07693">
    <property type="entry name" value="KAP_NTPase"/>
    <property type="match status" value="1"/>
</dbReference>
<dbReference type="Proteomes" id="UP000309170">
    <property type="component" value="Unassembled WGS sequence"/>
</dbReference>
<dbReference type="AlphaFoldDB" id="A0A9X8ZF15"/>
<accession>A0A9X8ZF15</accession>
<organism evidence="2 3">
    <name type="scientific">Peribacillus simplex</name>
    <dbReference type="NCBI Taxonomy" id="1478"/>
    <lineage>
        <taxon>Bacteria</taxon>
        <taxon>Bacillati</taxon>
        <taxon>Bacillota</taxon>
        <taxon>Bacilli</taxon>
        <taxon>Bacillales</taxon>
        <taxon>Bacillaceae</taxon>
        <taxon>Peribacillus</taxon>
    </lineage>
</organism>
<protein>
    <recommendedName>
        <fullName evidence="1">KAP NTPase domain-containing protein</fullName>
    </recommendedName>
</protein>
<name>A0A9X8ZF15_9BACI</name>
<dbReference type="EMBL" id="SZNT01000306">
    <property type="protein sequence ID" value="TKH09039.1"/>
    <property type="molecule type" value="Genomic_DNA"/>
</dbReference>
<reference evidence="2 3" key="1">
    <citation type="journal article" date="2019" name="Environ. Microbiol.">
        <title>An active ?-lactamase is a part of an orchestrated cell wall stress resistance network of Bacillus subtilis and related rhizosphere species.</title>
        <authorList>
            <person name="Bucher T."/>
            <person name="Keren-Paz A."/>
            <person name="Hausser J."/>
            <person name="Olender T."/>
            <person name="Cytryn E."/>
            <person name="Kolodkin-Gal I."/>
        </authorList>
    </citation>
    <scope>NUCLEOTIDE SEQUENCE [LARGE SCALE GENOMIC DNA]</scope>
    <source>
        <strain evidence="2 3">I4</strain>
    </source>
</reference>
<comment type="caution">
    <text evidence="2">The sequence shown here is derived from an EMBL/GenBank/DDBJ whole genome shotgun (WGS) entry which is preliminary data.</text>
</comment>
<evidence type="ECO:0000259" key="1">
    <source>
        <dbReference type="Pfam" id="PF07693"/>
    </source>
</evidence>
<feature type="domain" description="KAP NTPase" evidence="1">
    <location>
        <begin position="46"/>
        <end position="204"/>
    </location>
</feature>
<evidence type="ECO:0000313" key="2">
    <source>
        <dbReference type="EMBL" id="TKH09039.1"/>
    </source>
</evidence>
<evidence type="ECO:0000313" key="3">
    <source>
        <dbReference type="Proteomes" id="UP000309170"/>
    </source>
</evidence>
<dbReference type="InterPro" id="IPR011646">
    <property type="entry name" value="KAP_P-loop"/>
</dbReference>
<sequence length="584" mass="68684">MIKEILSSFSTGSYIIFMIGLIAKSQLTIGKTITYNDLPLNFSDQFENRFENILKDQSKNYKKIIIVFDDMDRLPHKQLYASLNTIRTFLRMKHFDNCTFIVPCDENILRGELKEALSDSEGDKQGSSGENQVSEFLNKTFDLMVKLPLVEQRNIREYAHSLLLAQPNDWSTKHANSLNNILSILIHSEITTPRQVKKILNAFTADWELAKRRDSEYEMEFLTENPRDLAIFTVLKTDYPHFYEALKENVYLLRNVKSVDDVLERYGNKIQFPRLFVSKILKFIPDDIRPYLYFHNSKLNPITGRFHLKQARDSFINGDEKVFRTQFTELNESEKYMIFDFVTEEFGNEIEVSNILGILFSDESYTNYISKSHKQEWEHVLDHNIPTILEFRIENVLKVFDTVVTSNIVWNKYGNELVNEYFPVNSFKEFFEVWKRYPELVDRLNVHEKLVRILTENAYDIGLEEDNEYYVEEELLKLGKDHSLFRDINWVNVLLNALNTSYEDIDKPDVEDDNQDIDYSSMHLSFRLSDWLAHIENMTGYIITSTDIESFLSYRNMLSDNCFVGLDSYITDIMIKKNSARAES</sequence>
<gene>
    <name evidence="2" type="ORF">FC678_18535</name>
</gene>
<proteinExistence type="predicted"/>